<evidence type="ECO:0000256" key="27">
    <source>
        <dbReference type="ARBA" id="ARBA00023157"/>
    </source>
</evidence>
<sequence>MRVMGTRKNYPRWWIWGILGFWMTYNVMGNLWVTVYYGVPVWTEAKTTLFCASDAKGYEREVHNIWATHACVPTDPNPQEMLLENVTESFNMWENDMVDQMHEDIISLWDESLKPCVKLTPLCVTLNCTDYNTTSSNKGNNTLNGTDSMKGEIKNCTFKISTEIKDKNKREYALFYRLDVVPLNKNNKSNEYRLINCNTSVVKQACPKVSFDPIPIHYCAPAGFAILKCNNKTFNGTGPCNNVSTVQCTHGIKPVVSTQLLLNGSLAEENTIIRSKNLQDNAKIIIVQLKESIKIKCIRPGNNTRKSIRIGPGQIFYATGEIIGDIRQAHCNISEKDWNKTLQDVGRKLQEHFPNKTIKFAPSSGGDLEITTHSFNCRGEFFYCDTSRLFNSTFNSTLDNSTDSTRNITLQCRIKQIINMWQGVGKAIYAPPVAGDIMCESNITGLLLTRDGGNENNKTETFRPAGGNMRDNWRSELYKYKVVEIKPLGIAPTKAKRRVVEREKRAVGIGAVFLGFLGAAGSTMGAASITLTVQARQLLSGIVQQQSNLLRAIEAQQQMLQLTVWGIKQLQARVLALERYLKDQQLLGIWGCSGKLICTTNVPWNNSWSNKSQEDIWNNMTWMQWDREINNYTNTIYQLLEDSQNQQEQNEQKLLELDSWNNLWNWFNISNWLWYIKLFIMIVGGLIGLRIIFAVLSIINRVRQGYSPLSFQTLIPNPRGPDRLERIEEGGGEQDRDRSIRLANGFLALAWEDLRNLCLFSYRHLRDFILIAARTVELLGQRGWEILKYLGNLVLYWGLELKGSAIDLFDIIAIRVAEGTDRIIVVIQRICRAIRNIPRRVRQGFEAALQ</sequence>
<organism evidence="36">
    <name type="scientific">Human immunodeficiency virus type 1</name>
    <name type="common">HIV-1</name>
    <dbReference type="NCBI Taxonomy" id="11676"/>
    <lineage>
        <taxon>Viruses</taxon>
        <taxon>Riboviria</taxon>
        <taxon>Pararnavirae</taxon>
        <taxon>Artverviricota</taxon>
        <taxon>Revtraviricetes</taxon>
        <taxon>Ortervirales</taxon>
        <taxon>Retroviridae</taxon>
        <taxon>Orthoretrovirinae</taxon>
        <taxon>Lentivirus</taxon>
        <taxon>Lentivirus humimdef1</taxon>
    </lineage>
</organism>
<feature type="domain" description="Human immunodeficiency virus 1 envelope glycoprotein Gp120" evidence="34">
    <location>
        <begin position="31"/>
        <end position="505"/>
    </location>
</feature>
<dbReference type="InterPro" id="IPR036377">
    <property type="entry name" value="Gp120_core_sf"/>
</dbReference>
<evidence type="ECO:0000256" key="26">
    <source>
        <dbReference type="ARBA" id="ARBA00023139"/>
    </source>
</evidence>
<accession>L7WET0</accession>
<keyword evidence="25 32" id="KW-0472">Membrane</keyword>
<feature type="chain" id="PRO_5023494695" description="Envelope glycoprotein gp160" evidence="32">
    <location>
        <begin position="30"/>
        <end position="850"/>
    </location>
</feature>
<feature type="topological domain" description="Cytoplasmic" evidence="32">
    <location>
        <begin position="700"/>
        <end position="850"/>
    </location>
</feature>
<feature type="region of interest" description="Immunosuppression" evidence="32">
    <location>
        <begin position="568"/>
        <end position="586"/>
    </location>
</feature>
<feature type="chain" id="PRO_5023494696" description="Transmembrane protein gp41" evidence="32">
    <location>
        <begin position="506"/>
        <end position="850"/>
    </location>
</feature>
<feature type="region of interest" description="MPER; binding to GalCer" evidence="32">
    <location>
        <begin position="656"/>
        <end position="677"/>
    </location>
</feature>
<evidence type="ECO:0000256" key="15">
    <source>
        <dbReference type="ARBA" id="ARBA00022703"/>
    </source>
</evidence>
<dbReference type="HAMAP" id="MF_04083">
    <property type="entry name" value="HIV_ENV"/>
    <property type="match status" value="1"/>
</dbReference>
<comment type="domain">
    <text evidence="32">Some of the most genetically diverse regions of the viral genome are present in Env. They are called variable regions 1 through 5 (V1 through V5). Coreceptor usage of gp120 is determined mainly by the primary structure of the third variable region (V3) in the outer domain of gp120. The sequence of V3 determines which coreceptor, CCR5 and/or CXCR4 (corresponding to R5/macrophage, X4/T cell and R5X4/T cell and macrophage tropism), is used to trigger the fusion potential of the Env complex, and hence which cells the virus can infect. Binding to CCR5 involves a region adjacent in addition to V3.</text>
</comment>
<name>L7WET0_HV1</name>
<keyword evidence="7 32" id="KW-1168">Fusion of virus membrane with host membrane</keyword>
<reference evidence="36" key="2">
    <citation type="submission" date="2012-11" db="EMBL/GenBank/DDBJ databases">
        <authorList>
            <person name="Buckheit Sturdevant C."/>
            <person name="Dow A."/>
            <person name="Jabara C.B."/>
            <person name="Joseph S.B."/>
            <person name="Schnell G."/>
            <person name="Takamune N."/>
            <person name="Mallewa M."/>
            <person name="Heyderman R.S."/>
            <person name="Van Rie A."/>
            <person name="Swanstrom R."/>
        </authorList>
    </citation>
    <scope>NUCLEOTIDE SEQUENCE</scope>
    <source>
        <strain evidence="36">4014_Plasma_Visit1_amplicon1</strain>
    </source>
</reference>
<keyword evidence="26 32" id="KW-0564">Palmitate</keyword>
<comment type="PTM">
    <text evidence="32">Highly glycosylated by host. The high number of glycan on the protein is reffered to as 'glycan shield' because it contributes to hide protein sequence from adaptive immune system.</text>
</comment>
<feature type="transmembrane region" description="Helical" evidence="33">
    <location>
        <begin position="672"/>
        <end position="699"/>
    </location>
</feature>
<keyword evidence="17 32" id="KW-1161">Viral attachment to host cell</keyword>
<keyword evidence="19 32" id="KW-1043">Host membrane</keyword>
<comment type="caution">
    <text evidence="32 33">Lacks conserved residue(s) required for the propagation of feature annotation.</text>
</comment>
<comment type="function">
    <text evidence="32">Surface protein gp120: Attaches the virus to the host lymphoid cell by binding to the primary receptor CD4. This interaction induces a structural rearrangement creating a high affinity binding site for a chemokine coreceptor like CXCR4 and/or CCR5. Acts as a ligand for CD209/DC-SIGN and CLEC4M/DC-SIGNR, which are respectively found on dendritic cells (DCs), and on endothelial cells of liver sinusoids and lymph node sinuses. These interactions allow capture of viral particles at mucosal surfaces by these cells and subsequent transmission to permissive cells. HIV subverts the migration properties of dendritic cells to gain access to CD4+ T-cells in lymph nodes. Virus transmission to permissive T-cells occurs either in trans (without DCs infection, through viral capture and transmission), or in cis (following DCs productive infection, through the usual CD4-gp120 interaction), thereby inducing a robust infection. In trans infection, bound virions remain infectious over days and it is proposed that they are not degraded, but protected in non-lysosomal acidic organelles within the DCs close to the cell membrane thus contributing to the viral infectious potential during DCs' migration from the periphery to the lymphoid tissues. On arrival at lymphoid tissues, intact virions recycle back to DCs' cell surface allowing virus transmission to CD4+ T-cells.</text>
</comment>
<feature type="domain" description="Retroviral envelope protein GP41-like" evidence="35">
    <location>
        <begin position="524"/>
        <end position="714"/>
    </location>
</feature>
<keyword evidence="13 32" id="KW-0165">Cleavage on pair of basic residues</keyword>
<keyword evidence="11 32" id="KW-0945">Host-virus interaction</keyword>
<evidence type="ECO:0000259" key="35">
    <source>
        <dbReference type="Pfam" id="PF00517"/>
    </source>
</evidence>
<feature type="lipid moiety-binding region" description="S-palmitoyl cysteine; by host" evidence="32">
    <location>
        <position position="758"/>
    </location>
</feature>
<feature type="disulfide bond" evidence="32">
    <location>
        <begin position="592"/>
        <end position="598"/>
    </location>
</feature>
<evidence type="ECO:0000256" key="24">
    <source>
        <dbReference type="ARBA" id="ARBA00023054"/>
    </source>
</evidence>
<keyword evidence="27 32" id="KW-1015">Disulfide bond</keyword>
<dbReference type="FunFam" id="2.170.40.20:FF:000003">
    <property type="entry name" value="Envelope glycoprotein gp160"/>
    <property type="match status" value="1"/>
</dbReference>
<keyword evidence="24 32" id="KW-0175">Coiled coil</keyword>
<comment type="function">
    <text evidence="32">Transmembrane protein gp41: Acts as a class I viral fusion protein. Under the current model, the protein has at least 3 conformational states: pre-fusion native state, pre-hairpin intermediate state, and post-fusion hairpin state. During fusion of viral and target intracellular membranes, the coiled coil regions (heptad repeats) assume a trimer-of-hairpins structure, positioning the fusion peptide in close proximity to the C-terminal region of the ectodomain. The formation of this structure appears to drive apposition and subsequent fusion of viral and target cell membranes. Complete fusion occurs in host cell endosomes and is dynamin-dependent, however some lipid transfer might occur at the plasma membrane. The virus undergoes clathrin-dependent internalization long before endosomal fusion, thus minimizing the surface exposure of conserved viral epitopes during fusion and reducing the efficacy of inhibitors targeting these epitopes. Membranes fusion leads to delivery of the nucleocapsid into the cytoplasm.</text>
</comment>
<dbReference type="CDD" id="cd09909">
    <property type="entry name" value="HIV-1-like_HR1-HR2"/>
    <property type="match status" value="1"/>
</dbReference>
<gene>
    <name evidence="32 36" type="primary">env</name>
</gene>
<evidence type="ECO:0000313" key="36">
    <source>
        <dbReference type="EMBL" id="AGC80749.1"/>
    </source>
</evidence>
<dbReference type="FunFam" id="2.170.40.20:FF:000004">
    <property type="entry name" value="Envelope glycoprotein gp160"/>
    <property type="match status" value="1"/>
</dbReference>
<evidence type="ECO:0000256" key="2">
    <source>
        <dbReference type="ARBA" id="ARBA00004433"/>
    </source>
</evidence>
<dbReference type="Pfam" id="PF00516">
    <property type="entry name" value="GP120"/>
    <property type="match status" value="1"/>
</dbReference>
<comment type="PTM">
    <text evidence="32">Palmitoylation of the transmembrane protein and of Env polyprotein (prior to its proteolytic cleavage) is essential for their association with host cell membrane lipid rafts. Palmitoylation is therefore required for envelope trafficking to classical lipid rafts, but not for viral replication.</text>
</comment>
<comment type="domain">
    <text evidence="32 33">The 17 amino acids long immunosuppressive region is present in many retroviral envelope proteins. Synthetic peptides derived from this relatively conserved sequence inhibit immune function in vitro and in vivo.</text>
</comment>
<comment type="subunit">
    <text evidence="32">The mature envelope protein (Env) consists of a homotrimer of non-covalently associated gp120-gp41 heterodimers. The resulting complex protrudes from the virus surface as a spike. There seems to be as few as 10 spikes on the average virion. Surface protein gp120 interacts with host CD4, CCR5 and CXCR4. Gp120 also interacts with the C-type lectins CD209/DC-SIGN and CLEC4M/DC-SIGNR (collectively referred to as DC-SIGN(R)). Gp120 and gp41 interact with GalCer. Gp120 interacts with host ITGA4/ITGB7 complex; on CD4+ T-cells, this interaction results in rapid activation of integrin ITGAL/LFA-1, which facilitates efficient cell-to-cell spreading of HIV-1. Gp120 interacts with cell-associated heparan sulfate; this interaction increases virus infectivity on permissive cells and may be involved in infection of CD4- cells.</text>
</comment>
<dbReference type="InterPro" id="IPR000328">
    <property type="entry name" value="GP41-like"/>
</dbReference>
<comment type="domain">
    <text evidence="32">The CD4-binding region is targeted by the antibody b12.</text>
</comment>
<evidence type="ECO:0000256" key="6">
    <source>
        <dbReference type="ARBA" id="ARBA00004650"/>
    </source>
</evidence>
<dbReference type="Gene3D" id="1.20.5.490">
    <property type="entry name" value="Single helix bin"/>
    <property type="match status" value="1"/>
</dbReference>
<dbReference type="GO" id="GO:0044175">
    <property type="term" value="C:host cell endosome membrane"/>
    <property type="evidence" value="ECO:0007669"/>
    <property type="project" value="UniProtKB-SubCell"/>
</dbReference>
<comment type="similarity">
    <text evidence="32">Belongs to the HIV-1 env protein family.</text>
</comment>
<proteinExistence type="inferred from homology"/>
<evidence type="ECO:0000256" key="32">
    <source>
        <dbReference type="HAMAP-Rule" id="MF_04083"/>
    </source>
</evidence>
<dbReference type="GO" id="GO:0052031">
    <property type="term" value="P:symbiont-mediated perturbation of host defense response"/>
    <property type="evidence" value="ECO:0007669"/>
    <property type="project" value="UniProtKB-UniRule"/>
</dbReference>
<comment type="domain">
    <text evidence="32">The YXXL motif is involved in determining the exact site of viral release at the surface of infected mononuclear cells and promotes endocytosis. YXXL and di-leucine endocytosis motifs interact directly or indirectly with the clathrin adapter complexes, opperate independently, and their activities are not additive.</text>
</comment>
<evidence type="ECO:0000256" key="3">
    <source>
        <dbReference type="ARBA" id="ARBA00004505"/>
    </source>
</evidence>
<evidence type="ECO:0000256" key="14">
    <source>
        <dbReference type="ARBA" id="ARBA00022692"/>
    </source>
</evidence>
<dbReference type="SUPFAM" id="SSF58069">
    <property type="entry name" value="Virus ectodomain"/>
    <property type="match status" value="1"/>
</dbReference>
<feature type="disulfide bond" evidence="32">
    <location>
        <begin position="51"/>
        <end position="71"/>
    </location>
</feature>
<evidence type="ECO:0000256" key="20">
    <source>
        <dbReference type="ARBA" id="ARBA00022879"/>
    </source>
</evidence>
<feature type="region of interest" description="CD4-binding loop" evidence="32">
    <location>
        <begin position="363"/>
        <end position="373"/>
    </location>
</feature>
<keyword evidence="14 32" id="KW-0812">Transmembrane</keyword>
<feature type="disulfide bond" evidence="32">
    <location>
        <begin position="229"/>
        <end position="240"/>
    </location>
</feature>
<evidence type="ECO:0000256" key="25">
    <source>
        <dbReference type="ARBA" id="ARBA00023136"/>
    </source>
</evidence>
<dbReference type="GO" id="GO:0055036">
    <property type="term" value="C:virion membrane"/>
    <property type="evidence" value="ECO:0007669"/>
    <property type="project" value="UniProtKB-SubCell"/>
</dbReference>
<dbReference type="EMBL" id="KC186914">
    <property type="protein sequence ID" value="AGC80749.1"/>
    <property type="molecule type" value="Genomic_RNA"/>
</dbReference>
<keyword evidence="22 32" id="KW-1133">Transmembrane helix</keyword>
<dbReference type="GO" id="GO:0019062">
    <property type="term" value="P:virion attachment to host cell"/>
    <property type="evidence" value="ECO:0007669"/>
    <property type="project" value="UniProtKB-UniRule"/>
</dbReference>
<comment type="subcellular location">
    <subcellularLocation>
        <location evidence="3">Host cell membrane</location>
        <topology evidence="3">Peripheral membrane protein</topology>
    </subcellularLocation>
    <subcellularLocation>
        <location evidence="1">Host cell membrane</location>
        <topology evidence="1">Single-pass type I membrane protein</topology>
    </subcellularLocation>
    <subcellularLocation>
        <location evidence="2">Host endosome membrane</location>
        <topology evidence="2">Peripheral membrane protein</topology>
    </subcellularLocation>
    <subcellularLocation>
        <location evidence="5">Host endosome membrane</location>
        <topology evidence="5">Single-pass type I membrane protein</topology>
    </subcellularLocation>
    <subcellularLocation>
        <location evidence="6">Virion membrane</location>
        <topology evidence="6">Peripheral membrane protein</topology>
    </subcellularLocation>
    <subcellularLocation>
        <location evidence="4">Virion membrane</location>
        <topology evidence="4">Single-pass type I membrane protein</topology>
    </subcellularLocation>
</comment>
<feature type="region of interest" description="V5" evidence="32">
    <location>
        <begin position="455"/>
        <end position="465"/>
    </location>
</feature>
<keyword evidence="28 32" id="KW-0325">Glycoprotein</keyword>
<evidence type="ECO:0000256" key="11">
    <source>
        <dbReference type="ARBA" id="ARBA00022581"/>
    </source>
</evidence>
<keyword evidence="21 32" id="KW-1164">Virus endocytosis by host</keyword>
<feature type="lipid moiety-binding region" description="S-palmitoyl cysteine; by host" evidence="32">
    <location>
        <position position="831"/>
    </location>
</feature>
<evidence type="ECO:0000256" key="19">
    <source>
        <dbReference type="ARBA" id="ARBA00022870"/>
    </source>
</evidence>
<comment type="function">
    <text evidence="32">Envelope glycoprotein gp160: Oligomerizes in the host endoplasmic reticulum into predominantly trimers. In a second time, gp160 transits in the host Golgi, where glycosylation is completed. The precursor is then proteolytically cleaved in the trans-Golgi and thereby activated by cellular furin or furin-like proteases to produce gp120 and gp41.</text>
</comment>
<feature type="short sequence motif" description="YXXL motif; contains endocytosis signal" evidence="32">
    <location>
        <begin position="706"/>
        <end position="709"/>
    </location>
</feature>
<comment type="miscellaneous">
    <text evidence="32">Inhibitors targeting HIV-1 viral envelope proteins are used as antiretroviral drugs. Attachment of virions to the cell surface via non-specific interactions and CD4 binding can be blocked by inhibitors that include cyanovirin-N, cyclotriazadisulfonamide analogs, PRO 2000, TNX 355 and PRO 542. In addition, BMS 806 can block CD4-induced conformational changes. Env interactions with the coreceptor molecules can be targeted by CCR5 antagonists including SCH-D, maraviroc (UK 427857) and aplaviroc (GW 873140), and the CXCR4 antagonist AMD 070. Fusion of viral and cellular membranes can be inhibited by peptides such as enfuvirtide and tifuvirtide (T 1249). Resistance to inhibitors associated with mutations in Env are observed. Most of the time, single mutations confer only a modest reduction in drug susceptibility. Combination of several mutations is usually required to develop a high-level drug resistance.</text>
</comment>
<dbReference type="FunFam" id="1.10.287.210:FF:000001">
    <property type="entry name" value="Envelope glycoprotein gp160"/>
    <property type="match status" value="1"/>
</dbReference>
<comment type="domain">
    <text evidence="32">The membrane proximal external region (MPER) present in gp41 is a tryptophan-rich region recognized by the antibodies 2F5, Z13, and 4E10. MPER seems to play a role in fusion.</text>
</comment>
<comment type="miscellaneous">
    <text evidence="32">HIV-1 lineages are divided in three main groups, M (for Major), O (for Outlier), and N (for New, or Non-M, Non-O). The vast majority of strains found worldwide belong to the group M. Group O seems to be endemic to and largely confined to Cameroon and neighboring countries in West Central Africa, where these viruses represent a small minority of HIV-1 strains. The group N is represented by a limited number of isolates from Cameroonian persons. The group M is further subdivided in 9 clades or subtypes (A to D, F to H, J and K).</text>
</comment>
<dbReference type="GO" id="GO:0039654">
    <property type="term" value="P:fusion of virus membrane with host endosome membrane"/>
    <property type="evidence" value="ECO:0007669"/>
    <property type="project" value="UniProtKB-UniRule"/>
</dbReference>
<evidence type="ECO:0000256" key="13">
    <source>
        <dbReference type="ARBA" id="ARBA00022685"/>
    </source>
</evidence>
<protein>
    <recommendedName>
        <fullName evidence="32">Envelope glycoprotein gp160</fullName>
    </recommendedName>
    <alternativeName>
        <fullName evidence="32">Env polyprotein</fullName>
    </alternativeName>
    <component>
        <recommendedName>
            <fullName evidence="32">Surface protein gp120</fullName>
            <shortName evidence="32">SU</shortName>
        </recommendedName>
        <alternativeName>
            <fullName evidence="32">Glycoprotein 120</fullName>
            <shortName evidence="32">gp120</shortName>
        </alternativeName>
    </component>
    <component>
        <recommendedName>
            <fullName evidence="32">Transmembrane protein gp41</fullName>
            <shortName evidence="32">TM</shortName>
        </recommendedName>
        <alternativeName>
            <fullName evidence="32">Glycoprotein 41</fullName>
            <shortName evidence="32">gp41</shortName>
        </alternativeName>
    </component>
</protein>
<evidence type="ECO:0000256" key="4">
    <source>
        <dbReference type="ARBA" id="ARBA00004563"/>
    </source>
</evidence>
<evidence type="ECO:0000256" key="7">
    <source>
        <dbReference type="ARBA" id="ARBA00022506"/>
    </source>
</evidence>
<evidence type="ECO:0000256" key="10">
    <source>
        <dbReference type="ARBA" id="ARBA00022570"/>
    </source>
</evidence>
<feature type="disulfide bond" evidence="32">
    <location>
        <begin position="219"/>
        <end position="248"/>
    </location>
</feature>
<dbReference type="GO" id="GO:0020002">
    <property type="term" value="C:host cell plasma membrane"/>
    <property type="evidence" value="ECO:0007669"/>
    <property type="project" value="UniProtKB-SubCell"/>
</dbReference>
<feature type="transmembrane region" description="Helical" evidence="33">
    <location>
        <begin position="506"/>
        <end position="529"/>
    </location>
</feature>
<feature type="coiled-coil region" evidence="32">
    <location>
        <begin position="627"/>
        <end position="661"/>
    </location>
</feature>
<dbReference type="Pfam" id="PF00517">
    <property type="entry name" value="GP41"/>
    <property type="match status" value="1"/>
</dbReference>
<dbReference type="GO" id="GO:1903911">
    <property type="term" value="P:positive regulation of receptor clustering"/>
    <property type="evidence" value="ECO:0007669"/>
    <property type="project" value="UniProtKB-UniRule"/>
</dbReference>
<keyword evidence="20 32" id="KW-0261">Viral envelope protein</keyword>
<comment type="PTM">
    <text evidence="32">Specific enzymatic cleavages in vivo yield mature proteins. Envelope glycoproteins are synthesized as a inactive precursor that is heavily N-glycosylated and processed likely by host cell furin in the Golgi to yield the mature SU and TM proteins. The cleavage site between SU and TM requires the minimal sequence [KR]-X-[KR]-R. About 2 of the 9 disulfide bonds of gp41 are reduced by P4HB/PDI, following binding to CD4 receptor.</text>
</comment>
<evidence type="ECO:0000256" key="8">
    <source>
        <dbReference type="ARBA" id="ARBA00022510"/>
    </source>
</evidence>
<evidence type="ECO:0000256" key="29">
    <source>
        <dbReference type="ARBA" id="ARBA00023280"/>
    </source>
</evidence>
<dbReference type="GO" id="GO:0019082">
    <property type="term" value="P:viral protein processing"/>
    <property type="evidence" value="ECO:0007669"/>
    <property type="project" value="UniProtKB-UniRule"/>
</dbReference>
<comment type="subcellular location">
    <molecule>Surface protein gp120</molecule>
    <subcellularLocation>
        <location evidence="32">Virion membrane</location>
        <topology evidence="32">Peripheral membrane protein</topology>
    </subcellularLocation>
    <subcellularLocation>
        <location evidence="32">Host cell membrane</location>
        <topology evidence="32">Peripheral membrane protein</topology>
    </subcellularLocation>
    <subcellularLocation>
        <location evidence="32">Host endosome membrane</location>
        <topology evidence="32">Single-pass type I membrane protein</topology>
    </subcellularLocation>
    <text evidence="32">The surface protein is not anchored to the viral envelope, but associates with the extravirion surface through its binding to TM. It is probably concentrated at the site of budding and incorporated into the virions possibly by contacts between the cytoplasmic tail of Env and the N-terminus of Gag.</text>
</comment>
<feature type="transmembrane region" description="Helical" evidence="33">
    <location>
        <begin position="13"/>
        <end position="39"/>
    </location>
</feature>
<dbReference type="GO" id="GO:1903908">
    <property type="term" value="P:positive regulation of plasma membrane raft polarization"/>
    <property type="evidence" value="ECO:0007669"/>
    <property type="project" value="UniProtKB-UniRule"/>
</dbReference>
<dbReference type="Gene3D" id="2.170.40.20">
    <property type="entry name" value="Human immunodeficiency virus 1, Gp160, envelope glycoprotein"/>
    <property type="match status" value="2"/>
</dbReference>
<evidence type="ECO:0000256" key="21">
    <source>
        <dbReference type="ARBA" id="ARBA00022890"/>
    </source>
</evidence>
<evidence type="ECO:0000259" key="34">
    <source>
        <dbReference type="Pfam" id="PF00516"/>
    </source>
</evidence>
<dbReference type="Gene3D" id="1.10.287.210">
    <property type="match status" value="1"/>
</dbReference>
<evidence type="ECO:0000256" key="17">
    <source>
        <dbReference type="ARBA" id="ARBA00022804"/>
    </source>
</evidence>
<keyword evidence="29 32" id="KW-0899">Viral immunoevasion</keyword>
<evidence type="ECO:0000256" key="28">
    <source>
        <dbReference type="ARBA" id="ARBA00023180"/>
    </source>
</evidence>
<dbReference type="InterPro" id="IPR037527">
    <property type="entry name" value="Gp160"/>
</dbReference>
<evidence type="ECO:0000256" key="23">
    <source>
        <dbReference type="ARBA" id="ARBA00023046"/>
    </source>
</evidence>
<keyword evidence="9 32" id="KW-1032">Host cell membrane</keyword>
<dbReference type="InterPro" id="IPR000777">
    <property type="entry name" value="HIV1_Gp120"/>
</dbReference>
<keyword evidence="15 32" id="KW-0053">Apoptosis</keyword>
<dbReference type="GO" id="GO:0005198">
    <property type="term" value="F:structural molecule activity"/>
    <property type="evidence" value="ECO:0007669"/>
    <property type="project" value="UniProtKB-UniRule"/>
</dbReference>
<dbReference type="GO" id="GO:0016020">
    <property type="term" value="C:membrane"/>
    <property type="evidence" value="ECO:0007669"/>
    <property type="project" value="UniProtKB-UniRule"/>
</dbReference>
<evidence type="ECO:0000256" key="18">
    <source>
        <dbReference type="ARBA" id="ARBA00022844"/>
    </source>
</evidence>
<evidence type="ECO:0000256" key="30">
    <source>
        <dbReference type="ARBA" id="ARBA00023288"/>
    </source>
</evidence>
<keyword evidence="16 32" id="KW-0732">Signal</keyword>
<feature type="region of interest" description="Fusion peptide" evidence="32">
    <location>
        <begin position="506"/>
        <end position="526"/>
    </location>
</feature>
<evidence type="ECO:0000256" key="1">
    <source>
        <dbReference type="ARBA" id="ARBA00004402"/>
    </source>
</evidence>
<organismHost>
    <name type="scientific">Homo sapiens</name>
    <name type="common">Human</name>
    <dbReference type="NCBI Taxonomy" id="9606"/>
</organismHost>
<keyword evidence="30 32" id="KW-0449">Lipoprotein</keyword>
<comment type="subcellular location">
    <molecule>Transmembrane protein gp41</molecule>
    <subcellularLocation>
        <location evidence="32">Virion membrane</location>
        <topology evidence="32">Single-pass type I membrane protein</topology>
    </subcellularLocation>
    <subcellularLocation>
        <location evidence="32">Host cell membrane</location>
        <topology evidence="32">Single-pass type I membrane protein</topology>
    </subcellularLocation>
    <subcellularLocation>
        <location evidence="32">Host endosome membrane</location>
        <topology evidence="32">Single-pass type I membrane protein</topology>
    </subcellularLocation>
    <text evidence="32">It is probably concentrated at the site of budding and incorporated into the virions possibly by contacts between the cytoplasmic tail of Env and the N-terminus of Gag.</text>
</comment>
<dbReference type="GO" id="GO:0075512">
    <property type="term" value="P:clathrin-dependent endocytosis of virus by host cell"/>
    <property type="evidence" value="ECO:0007669"/>
    <property type="project" value="UniProtKB-UniRule"/>
</dbReference>
<evidence type="ECO:0000256" key="5">
    <source>
        <dbReference type="ARBA" id="ARBA00004578"/>
    </source>
</evidence>
<keyword evidence="18 32" id="KW-0946">Virion</keyword>
<evidence type="ECO:0000256" key="9">
    <source>
        <dbReference type="ARBA" id="ARBA00022511"/>
    </source>
</evidence>
<dbReference type="SUPFAM" id="SSF56502">
    <property type="entry name" value="gp120 core"/>
    <property type="match status" value="2"/>
</dbReference>
<keyword evidence="10 32" id="KW-1165">Clathrin-mediated endocytosis of virus by host</keyword>
<feature type="site" description="Cleavage; by host furin" evidence="32">
    <location>
        <begin position="505"/>
        <end position="506"/>
    </location>
</feature>
<evidence type="ECO:0000256" key="12">
    <source>
        <dbReference type="ARBA" id="ARBA00022595"/>
    </source>
</evidence>
<evidence type="ECO:0000256" key="22">
    <source>
        <dbReference type="ARBA" id="ARBA00022989"/>
    </source>
</evidence>
<evidence type="ECO:0000256" key="33">
    <source>
        <dbReference type="RuleBase" id="RU363095"/>
    </source>
</evidence>
<keyword evidence="31 32" id="KW-1160">Virus entry into host cell</keyword>
<dbReference type="GO" id="GO:0019064">
    <property type="term" value="P:fusion of virus membrane with host plasma membrane"/>
    <property type="evidence" value="ECO:0007669"/>
    <property type="project" value="UniProtKB-UniRule"/>
</dbReference>
<keyword evidence="12 32" id="KW-1162">Viral penetration into host cytoplasm</keyword>
<keyword evidence="8 32" id="KW-1170">Fusion of virus membrane with host endosomal membrane</keyword>
<dbReference type="GO" id="GO:0019031">
    <property type="term" value="C:viral envelope"/>
    <property type="evidence" value="ECO:0007669"/>
    <property type="project" value="UniProtKB-KW"/>
</dbReference>
<evidence type="ECO:0000256" key="31">
    <source>
        <dbReference type="ARBA" id="ARBA00023296"/>
    </source>
</evidence>
<keyword evidence="23 32" id="KW-1039">Host endosome</keyword>
<reference evidence="36" key="1">
    <citation type="journal article" date="2012" name="PLoS Pathog.">
        <title>Central Nervous System Compartmentalization of HIV-1 Subtype C Variants Early and Late in Infection in Young Children.</title>
        <authorList>
            <person name="Sturdevant C.B."/>
            <person name="Dow A."/>
            <person name="Jabara C.B."/>
            <person name="Joseph S.B."/>
            <person name="Schnell G."/>
            <person name="Takamune N."/>
            <person name="Mallewa M."/>
            <person name="Heyderman R.S."/>
            <person name="Van Rie A."/>
            <person name="Swanstrom R."/>
        </authorList>
    </citation>
    <scope>NUCLEOTIDE SEQUENCE</scope>
    <source>
        <strain evidence="36">4014_Plasma_Visit1_amplicon1</strain>
    </source>
</reference>
<evidence type="ECO:0000256" key="16">
    <source>
        <dbReference type="ARBA" id="ARBA00022729"/>
    </source>
</evidence>